<proteinExistence type="predicted"/>
<feature type="region of interest" description="Disordered" evidence="1">
    <location>
        <begin position="1"/>
        <end position="46"/>
    </location>
</feature>
<keyword evidence="3" id="KW-1185">Reference proteome</keyword>
<protein>
    <submittedName>
        <fullName evidence="2">Uncharacterized protein</fullName>
    </submittedName>
</protein>
<reference evidence="2 3" key="1">
    <citation type="submission" date="2024-03" db="EMBL/GenBank/DDBJ databases">
        <title>Novel Streptomyces species of biotechnological and ecological value are a feature of Machair soil.</title>
        <authorList>
            <person name="Prole J.R."/>
            <person name="Goodfellow M."/>
            <person name="Allenby N."/>
            <person name="Ward A.C."/>
        </authorList>
    </citation>
    <scope>NUCLEOTIDE SEQUENCE [LARGE SCALE GENOMIC DNA]</scope>
    <source>
        <strain evidence="2 3">MS1.HAVA.3</strain>
    </source>
</reference>
<evidence type="ECO:0000313" key="3">
    <source>
        <dbReference type="Proteomes" id="UP001382904"/>
    </source>
</evidence>
<name>A0ABU8TZP8_9ACTN</name>
<dbReference type="EMBL" id="JBBKAM010000002">
    <property type="protein sequence ID" value="MEJ8641077.1"/>
    <property type="molecule type" value="Genomic_DNA"/>
</dbReference>
<evidence type="ECO:0000256" key="1">
    <source>
        <dbReference type="SAM" id="MobiDB-lite"/>
    </source>
</evidence>
<organism evidence="2 3">
    <name type="scientific">Streptomyces caledonius</name>
    <dbReference type="NCBI Taxonomy" id="3134107"/>
    <lineage>
        <taxon>Bacteria</taxon>
        <taxon>Bacillati</taxon>
        <taxon>Actinomycetota</taxon>
        <taxon>Actinomycetes</taxon>
        <taxon>Kitasatosporales</taxon>
        <taxon>Streptomycetaceae</taxon>
        <taxon>Streptomyces</taxon>
    </lineage>
</organism>
<gene>
    <name evidence="2" type="ORF">WKI68_05560</name>
</gene>
<evidence type="ECO:0000313" key="2">
    <source>
        <dbReference type="EMBL" id="MEJ8641077.1"/>
    </source>
</evidence>
<feature type="compositionally biased region" description="Basic and acidic residues" evidence="1">
    <location>
        <begin position="1"/>
        <end position="10"/>
    </location>
</feature>
<dbReference type="Proteomes" id="UP001382904">
    <property type="component" value="Unassembled WGS sequence"/>
</dbReference>
<sequence length="96" mass="10521">MGNTFRDRPQGGKHFAPSSPAALLSERDWQPADRQPGAHYPLSPDGHAAYRIRIGRLHEYDELMDPSSPHGDSPGARIPSARRPGRRTSAPARPST</sequence>
<feature type="region of interest" description="Disordered" evidence="1">
    <location>
        <begin position="61"/>
        <end position="96"/>
    </location>
</feature>
<accession>A0ABU8TZP8</accession>
<comment type="caution">
    <text evidence="2">The sequence shown here is derived from an EMBL/GenBank/DDBJ whole genome shotgun (WGS) entry which is preliminary data.</text>
</comment>